<reference evidence="1" key="1">
    <citation type="submission" date="2009-01" db="EMBL/GenBank/DDBJ databases">
        <authorList>
            <person name="Fulton L."/>
            <person name="Clifton S."/>
            <person name="Chinwalla A.T."/>
            <person name="Mitreva M."/>
            <person name="Sodergren E."/>
            <person name="Weinstock G."/>
            <person name="Clifton S."/>
            <person name="Dooling D.J."/>
            <person name="Fulton B."/>
            <person name="Minx P."/>
            <person name="Pepin K.H."/>
            <person name="Johnson M."/>
            <person name="Bhonagiri V."/>
            <person name="Nash W.E."/>
            <person name="Mardis E.R."/>
            <person name="Wilson R.K."/>
        </authorList>
    </citation>
    <scope>NUCLEOTIDE SEQUENCE [LARGE SCALE GENOMIC DNA]</scope>
    <source>
        <strain evidence="1">ATCC 10379</strain>
    </source>
</reference>
<proteinExistence type="predicted"/>
<comment type="caution">
    <text evidence="1">The sequence shown here is derived from an EMBL/GenBank/DDBJ whole genome shotgun (WGS) entry which is preliminary data.</text>
</comment>
<dbReference type="Proteomes" id="UP000006004">
    <property type="component" value="Unassembled WGS sequence"/>
</dbReference>
<sequence>MILQEALGDNSNEFSPEQMVGLLEKIDIGEQVVVRYVDGTDVTL</sequence>
<organism evidence="1 2">
    <name type="scientific">Gemella haemolysans ATCC 10379</name>
    <dbReference type="NCBI Taxonomy" id="546270"/>
    <lineage>
        <taxon>Bacteria</taxon>
        <taxon>Bacillati</taxon>
        <taxon>Bacillota</taxon>
        <taxon>Bacilli</taxon>
        <taxon>Bacillales</taxon>
        <taxon>Gemellaceae</taxon>
        <taxon>Gemella</taxon>
    </lineage>
</organism>
<reference evidence="1" key="2">
    <citation type="submission" date="2009-06" db="EMBL/GenBank/DDBJ databases">
        <authorList>
            <person name="Sebastian Y."/>
            <person name="Madupu R."/>
            <person name="Durkin A.S."/>
            <person name="Torralba M."/>
            <person name="Methe B."/>
            <person name="Sutton G.G."/>
            <person name="Strausberg R.L."/>
            <person name="Nelson K.E."/>
        </authorList>
    </citation>
    <scope>NUCLEOTIDE SEQUENCE [LARGE SCALE GENOMIC DNA]</scope>
    <source>
        <strain evidence="1">ATCC 10379</strain>
    </source>
</reference>
<gene>
    <name evidence="1" type="ORF">GEMHA0001_0215</name>
</gene>
<evidence type="ECO:0000313" key="1">
    <source>
        <dbReference type="EMBL" id="EER67726.1"/>
    </source>
</evidence>
<accession>C5NXN4</accession>
<name>C5NXN4_9BACL</name>
<evidence type="ECO:0000313" key="2">
    <source>
        <dbReference type="Proteomes" id="UP000006004"/>
    </source>
</evidence>
<keyword evidence="2" id="KW-1185">Reference proteome</keyword>
<dbReference type="AlphaFoldDB" id="C5NXN4"/>
<protein>
    <submittedName>
        <fullName evidence="1">Uncharacterized protein</fullName>
    </submittedName>
</protein>
<dbReference type="EMBL" id="ACDZ02000014">
    <property type="protein sequence ID" value="EER67726.1"/>
    <property type="molecule type" value="Genomic_DNA"/>
</dbReference>